<accession>A0ACB8RCV1</accession>
<sequence>MDPLNFRGSDLPAGLLQSLQNMMANSLAGVSSFSVAGVSNVRDEGMRLLKAARYADAREKFLAGVNTLVGDDVVLPQDARIQGGVRLEKYSAIDHHRLFAVMGLCDDIAQCCLGSGEVEKALAWLEEVNVICKNAFIQKDPPVFEPRLLHPPPESALPLV</sequence>
<dbReference type="EMBL" id="MU276096">
    <property type="protein sequence ID" value="KAI0041878.1"/>
    <property type="molecule type" value="Genomic_DNA"/>
</dbReference>
<reference evidence="1" key="1">
    <citation type="submission" date="2021-02" db="EMBL/GenBank/DDBJ databases">
        <authorList>
            <consortium name="DOE Joint Genome Institute"/>
            <person name="Ahrendt S."/>
            <person name="Looney B.P."/>
            <person name="Miyauchi S."/>
            <person name="Morin E."/>
            <person name="Drula E."/>
            <person name="Courty P.E."/>
            <person name="Chicoki N."/>
            <person name="Fauchery L."/>
            <person name="Kohler A."/>
            <person name="Kuo A."/>
            <person name="Labutti K."/>
            <person name="Pangilinan J."/>
            <person name="Lipzen A."/>
            <person name="Riley R."/>
            <person name="Andreopoulos W."/>
            <person name="He G."/>
            <person name="Johnson J."/>
            <person name="Barry K.W."/>
            <person name="Grigoriev I.V."/>
            <person name="Nagy L."/>
            <person name="Hibbett D."/>
            <person name="Henrissat B."/>
            <person name="Matheny P.B."/>
            <person name="Labbe J."/>
            <person name="Martin F."/>
        </authorList>
    </citation>
    <scope>NUCLEOTIDE SEQUENCE</scope>
    <source>
        <strain evidence="1">FP105234-sp</strain>
    </source>
</reference>
<evidence type="ECO:0000313" key="2">
    <source>
        <dbReference type="Proteomes" id="UP000814033"/>
    </source>
</evidence>
<keyword evidence="2" id="KW-1185">Reference proteome</keyword>
<dbReference type="Proteomes" id="UP000814033">
    <property type="component" value="Unassembled WGS sequence"/>
</dbReference>
<organism evidence="1 2">
    <name type="scientific">Auriscalpium vulgare</name>
    <dbReference type="NCBI Taxonomy" id="40419"/>
    <lineage>
        <taxon>Eukaryota</taxon>
        <taxon>Fungi</taxon>
        <taxon>Dikarya</taxon>
        <taxon>Basidiomycota</taxon>
        <taxon>Agaricomycotina</taxon>
        <taxon>Agaricomycetes</taxon>
        <taxon>Russulales</taxon>
        <taxon>Auriscalpiaceae</taxon>
        <taxon>Auriscalpium</taxon>
    </lineage>
</organism>
<reference evidence="1" key="2">
    <citation type="journal article" date="2022" name="New Phytol.">
        <title>Evolutionary transition to the ectomycorrhizal habit in the genomes of a hyperdiverse lineage of mushroom-forming fungi.</title>
        <authorList>
            <person name="Looney B."/>
            <person name="Miyauchi S."/>
            <person name="Morin E."/>
            <person name="Drula E."/>
            <person name="Courty P.E."/>
            <person name="Kohler A."/>
            <person name="Kuo A."/>
            <person name="LaButti K."/>
            <person name="Pangilinan J."/>
            <person name="Lipzen A."/>
            <person name="Riley R."/>
            <person name="Andreopoulos W."/>
            <person name="He G."/>
            <person name="Johnson J."/>
            <person name="Nolan M."/>
            <person name="Tritt A."/>
            <person name="Barry K.W."/>
            <person name="Grigoriev I.V."/>
            <person name="Nagy L.G."/>
            <person name="Hibbett D."/>
            <person name="Henrissat B."/>
            <person name="Matheny P.B."/>
            <person name="Labbe J."/>
            <person name="Martin F.M."/>
        </authorList>
    </citation>
    <scope>NUCLEOTIDE SEQUENCE</scope>
    <source>
        <strain evidence="1">FP105234-sp</strain>
    </source>
</reference>
<protein>
    <submittedName>
        <fullName evidence="1">Uncharacterized protein</fullName>
    </submittedName>
</protein>
<name>A0ACB8RCV1_9AGAM</name>
<comment type="caution">
    <text evidence="1">The sequence shown here is derived from an EMBL/GenBank/DDBJ whole genome shotgun (WGS) entry which is preliminary data.</text>
</comment>
<gene>
    <name evidence="1" type="ORF">FA95DRAFT_637990</name>
</gene>
<evidence type="ECO:0000313" key="1">
    <source>
        <dbReference type="EMBL" id="KAI0041878.1"/>
    </source>
</evidence>
<proteinExistence type="predicted"/>